<dbReference type="RefSeq" id="WP_194120165.1">
    <property type="nucleotide sequence ID" value="NZ_JACYGY010000001.1"/>
</dbReference>
<accession>A0ABR9W8W7</accession>
<dbReference type="Gene3D" id="3.30.300.20">
    <property type="match status" value="1"/>
</dbReference>
<proteinExistence type="predicted"/>
<dbReference type="Proteomes" id="UP000634134">
    <property type="component" value="Unassembled WGS sequence"/>
</dbReference>
<evidence type="ECO:0000313" key="1">
    <source>
        <dbReference type="EMBL" id="MBE9461922.1"/>
    </source>
</evidence>
<organism evidence="1 2">
    <name type="scientific">Dyadobacter subterraneus</name>
    <dbReference type="NCBI Taxonomy" id="2773304"/>
    <lineage>
        <taxon>Bacteria</taxon>
        <taxon>Pseudomonadati</taxon>
        <taxon>Bacteroidota</taxon>
        <taxon>Cytophagia</taxon>
        <taxon>Cytophagales</taxon>
        <taxon>Spirosomataceae</taxon>
        <taxon>Dyadobacter</taxon>
    </lineage>
</organism>
<dbReference type="NCBIfam" id="TIGR03562">
    <property type="entry name" value="osmo_induc_OsmC"/>
    <property type="match status" value="1"/>
</dbReference>
<dbReference type="Pfam" id="PF02566">
    <property type="entry name" value="OsmC"/>
    <property type="match status" value="1"/>
</dbReference>
<dbReference type="InterPro" id="IPR052707">
    <property type="entry name" value="OsmC_Ohr_Peroxiredoxin"/>
</dbReference>
<protein>
    <submittedName>
        <fullName evidence="1">OsmC family peroxiredoxin</fullName>
    </submittedName>
</protein>
<dbReference type="InterPro" id="IPR019904">
    <property type="entry name" value="Peroxiredoxin_OsmC"/>
</dbReference>
<reference evidence="2" key="1">
    <citation type="submission" date="2023-07" db="EMBL/GenBank/DDBJ databases">
        <title>Dyadobacter sp. nov 'subterranea' isolated from contaminted grondwater.</title>
        <authorList>
            <person name="Szabo I."/>
            <person name="Al-Omari J."/>
            <person name="Szerdahelyi S.G."/>
            <person name="Rado J."/>
        </authorList>
    </citation>
    <scope>NUCLEOTIDE SEQUENCE [LARGE SCALE GENOMIC DNA]</scope>
    <source>
        <strain evidence="2">UP-52</strain>
    </source>
</reference>
<sequence>MKAIGKSTWEGTWKEGTGTISTKSAILTNAPVSYSSRFEGAPGASPEELLAAAHAACFNQALANIAGQNNLKTESINTEVEVELGFEESTGHPEIKGLHFNVQSSIPNATEEQFQDFAQRASVSCTISKIIKVKGTVTATLIK</sequence>
<dbReference type="InterPro" id="IPR015946">
    <property type="entry name" value="KH_dom-like_a/b"/>
</dbReference>
<comment type="caution">
    <text evidence="1">The sequence shown here is derived from an EMBL/GenBank/DDBJ whole genome shotgun (WGS) entry which is preliminary data.</text>
</comment>
<evidence type="ECO:0000313" key="2">
    <source>
        <dbReference type="Proteomes" id="UP000634134"/>
    </source>
</evidence>
<name>A0ABR9W8W7_9BACT</name>
<dbReference type="PANTHER" id="PTHR42830">
    <property type="entry name" value="OSMOTICALLY INDUCIBLE FAMILY PROTEIN"/>
    <property type="match status" value="1"/>
</dbReference>
<keyword evidence="2" id="KW-1185">Reference proteome</keyword>
<dbReference type="PANTHER" id="PTHR42830:SF1">
    <property type="entry name" value="OSMOTICALLY INDUCIBLE FAMILY PROTEIN"/>
    <property type="match status" value="1"/>
</dbReference>
<dbReference type="EMBL" id="JACYGY010000001">
    <property type="protein sequence ID" value="MBE9461922.1"/>
    <property type="molecule type" value="Genomic_DNA"/>
</dbReference>
<dbReference type="InterPro" id="IPR036102">
    <property type="entry name" value="OsmC/Ohrsf"/>
</dbReference>
<gene>
    <name evidence="1" type="ORF">IEE83_08505</name>
</gene>
<dbReference type="InterPro" id="IPR003718">
    <property type="entry name" value="OsmC/Ohr_fam"/>
</dbReference>
<dbReference type="SUPFAM" id="SSF82784">
    <property type="entry name" value="OsmC-like"/>
    <property type="match status" value="1"/>
</dbReference>